<dbReference type="SUPFAM" id="SSF47384">
    <property type="entry name" value="Homodimeric domain of signal transducing histidine kinase"/>
    <property type="match status" value="1"/>
</dbReference>
<evidence type="ECO:0000259" key="9">
    <source>
        <dbReference type="PROSITE" id="PS50109"/>
    </source>
</evidence>
<dbReference type="InterPro" id="IPR050351">
    <property type="entry name" value="BphY/WalK/GraS-like"/>
</dbReference>
<evidence type="ECO:0000313" key="10">
    <source>
        <dbReference type="EMBL" id="GLT21190.1"/>
    </source>
</evidence>
<gene>
    <name evidence="10" type="ORF">GCM10007933_06420</name>
</gene>
<keyword evidence="8" id="KW-1133">Transmembrane helix</keyword>
<dbReference type="Gene3D" id="3.30.565.10">
    <property type="entry name" value="Histidine kinase-like ATPase, C-terminal domain"/>
    <property type="match status" value="1"/>
</dbReference>
<name>A0ABQ6F6M1_9RHOO</name>
<evidence type="ECO:0000256" key="6">
    <source>
        <dbReference type="ARBA" id="ARBA00022840"/>
    </source>
</evidence>
<evidence type="ECO:0000256" key="5">
    <source>
        <dbReference type="ARBA" id="ARBA00022777"/>
    </source>
</evidence>
<keyword evidence="4" id="KW-0547">Nucleotide-binding</keyword>
<feature type="transmembrane region" description="Helical" evidence="8">
    <location>
        <begin position="118"/>
        <end position="138"/>
    </location>
</feature>
<dbReference type="PANTHER" id="PTHR42878:SF7">
    <property type="entry name" value="SENSOR HISTIDINE KINASE GLRK"/>
    <property type="match status" value="1"/>
</dbReference>
<dbReference type="InterPro" id="IPR036890">
    <property type="entry name" value="HATPase_C_sf"/>
</dbReference>
<feature type="transmembrane region" description="Helical" evidence="8">
    <location>
        <begin position="150"/>
        <end position="167"/>
    </location>
</feature>
<accession>A0ABQ6F6M1</accession>
<dbReference type="EC" id="2.7.13.3" evidence="2"/>
<feature type="domain" description="Histidine kinase" evidence="9">
    <location>
        <begin position="233"/>
        <end position="449"/>
    </location>
</feature>
<dbReference type="Pfam" id="PF02518">
    <property type="entry name" value="HATPase_c"/>
    <property type="match status" value="1"/>
</dbReference>
<feature type="transmembrane region" description="Helical" evidence="8">
    <location>
        <begin position="187"/>
        <end position="205"/>
    </location>
</feature>
<evidence type="ECO:0000256" key="4">
    <source>
        <dbReference type="ARBA" id="ARBA00022741"/>
    </source>
</evidence>
<keyword evidence="5" id="KW-0418">Kinase</keyword>
<dbReference type="PANTHER" id="PTHR42878">
    <property type="entry name" value="TWO-COMPONENT HISTIDINE KINASE"/>
    <property type="match status" value="1"/>
</dbReference>
<dbReference type="InterPro" id="IPR003594">
    <property type="entry name" value="HATPase_dom"/>
</dbReference>
<comment type="caution">
    <text evidence="10">The sequence shown here is derived from an EMBL/GenBank/DDBJ whole genome shotgun (WGS) entry which is preliminary data.</text>
</comment>
<keyword evidence="3" id="KW-0808">Transferase</keyword>
<organism evidence="10 11">
    <name type="scientific">Zoogloea oryzae</name>
    <dbReference type="NCBI Taxonomy" id="310767"/>
    <lineage>
        <taxon>Bacteria</taxon>
        <taxon>Pseudomonadati</taxon>
        <taxon>Pseudomonadota</taxon>
        <taxon>Betaproteobacteria</taxon>
        <taxon>Rhodocyclales</taxon>
        <taxon>Zoogloeaceae</taxon>
        <taxon>Zoogloea</taxon>
    </lineage>
</organism>
<dbReference type="SUPFAM" id="SSF55874">
    <property type="entry name" value="ATPase domain of HSP90 chaperone/DNA topoisomerase II/histidine kinase"/>
    <property type="match status" value="1"/>
</dbReference>
<feature type="transmembrane region" description="Helical" evidence="8">
    <location>
        <begin position="6"/>
        <end position="27"/>
    </location>
</feature>
<evidence type="ECO:0000256" key="3">
    <source>
        <dbReference type="ARBA" id="ARBA00022679"/>
    </source>
</evidence>
<dbReference type="CDD" id="cd00082">
    <property type="entry name" value="HisKA"/>
    <property type="match status" value="1"/>
</dbReference>
<evidence type="ECO:0000256" key="8">
    <source>
        <dbReference type="SAM" id="Phobius"/>
    </source>
</evidence>
<keyword evidence="7" id="KW-0902">Two-component regulatory system</keyword>
<proteinExistence type="predicted"/>
<evidence type="ECO:0000313" key="11">
    <source>
        <dbReference type="Proteomes" id="UP001157167"/>
    </source>
</evidence>
<keyword evidence="8" id="KW-0812">Transmembrane</keyword>
<dbReference type="PROSITE" id="PS50109">
    <property type="entry name" value="HIS_KIN"/>
    <property type="match status" value="1"/>
</dbReference>
<feature type="transmembrane region" description="Helical" evidence="8">
    <location>
        <begin position="95"/>
        <end position="112"/>
    </location>
</feature>
<keyword evidence="6" id="KW-0067">ATP-binding</keyword>
<keyword evidence="8" id="KW-0472">Membrane</keyword>
<sequence length="453" mass="49557">MTPLHLLTVLQLLIIGNLLAMAMVLAYEKRASSRGPVRLFILSKLLQATGWTLICLRGTIPLVLSAHVGNPLIMAGFALEVGVLVIPWRIRTPVNALLAIQVLAGCFLLWALGTTPGALVTISGSVVATIYATGGVTLLRDRSTSRVQKLTGILFLIFVPVMLLRVAHSASTGAGLLNTTHVQSITFVVQFSFLLIGTLAFLLLMKEADDQLLNKSEARERERLLLQSQFMDMLTHELRAALSVVSMSGSSLRHQLTNQPPEVLRRLDSIQMASDAMRGVIERCIQLDRLDRDDQPVLCEDCTLSEVIDAIRPRLKSGADRLDIAIPAESRMWADRQLLSIMLENLLDNALKYSLPGSRIQVEAQTTADDAGHPQTTLQIRNLANPAGLPDPEQVFLRYYRGPEAHMHTGTGLGLYLVRTLARVQDGDVGYRIVGDATVELSLHLPATPPAKP</sequence>
<protein>
    <recommendedName>
        <fullName evidence="2">histidine kinase</fullName>
        <ecNumber evidence="2">2.7.13.3</ecNumber>
    </recommendedName>
</protein>
<reference evidence="11" key="1">
    <citation type="journal article" date="2019" name="Int. J. Syst. Evol. Microbiol.">
        <title>The Global Catalogue of Microorganisms (GCM) 10K type strain sequencing project: providing services to taxonomists for standard genome sequencing and annotation.</title>
        <authorList>
            <consortium name="The Broad Institute Genomics Platform"/>
            <consortium name="The Broad Institute Genome Sequencing Center for Infectious Disease"/>
            <person name="Wu L."/>
            <person name="Ma J."/>
        </authorList>
    </citation>
    <scope>NUCLEOTIDE SEQUENCE [LARGE SCALE GENOMIC DNA]</scope>
    <source>
        <strain evidence="11">NBRC 102407</strain>
    </source>
</reference>
<feature type="transmembrane region" description="Helical" evidence="8">
    <location>
        <begin position="39"/>
        <end position="60"/>
    </location>
</feature>
<dbReference type="RefSeq" id="WP_284186658.1">
    <property type="nucleotide sequence ID" value="NZ_BSPX01000005.1"/>
</dbReference>
<dbReference type="Gene3D" id="1.10.287.130">
    <property type="match status" value="1"/>
</dbReference>
<evidence type="ECO:0000256" key="1">
    <source>
        <dbReference type="ARBA" id="ARBA00000085"/>
    </source>
</evidence>
<evidence type="ECO:0000256" key="2">
    <source>
        <dbReference type="ARBA" id="ARBA00012438"/>
    </source>
</evidence>
<dbReference type="InterPro" id="IPR036097">
    <property type="entry name" value="HisK_dim/P_sf"/>
</dbReference>
<dbReference type="InterPro" id="IPR003661">
    <property type="entry name" value="HisK_dim/P_dom"/>
</dbReference>
<dbReference type="SMART" id="SM00387">
    <property type="entry name" value="HATPase_c"/>
    <property type="match status" value="1"/>
</dbReference>
<comment type="catalytic activity">
    <reaction evidence="1">
        <text>ATP + protein L-histidine = ADP + protein N-phospho-L-histidine.</text>
        <dbReference type="EC" id="2.7.13.3"/>
    </reaction>
</comment>
<feature type="transmembrane region" description="Helical" evidence="8">
    <location>
        <begin position="72"/>
        <end position="88"/>
    </location>
</feature>
<evidence type="ECO:0000256" key="7">
    <source>
        <dbReference type="ARBA" id="ARBA00023012"/>
    </source>
</evidence>
<keyword evidence="11" id="KW-1185">Reference proteome</keyword>
<dbReference type="InterPro" id="IPR005467">
    <property type="entry name" value="His_kinase_dom"/>
</dbReference>
<dbReference type="EMBL" id="BSPX01000005">
    <property type="protein sequence ID" value="GLT21190.1"/>
    <property type="molecule type" value="Genomic_DNA"/>
</dbReference>
<dbReference type="Proteomes" id="UP001157167">
    <property type="component" value="Unassembled WGS sequence"/>
</dbReference>